<protein>
    <recommendedName>
        <fullName evidence="3">Peptidase M48 domain-containing protein</fullName>
    </recommendedName>
</protein>
<proteinExistence type="predicted"/>
<evidence type="ECO:0000256" key="1">
    <source>
        <dbReference type="SAM" id="Phobius"/>
    </source>
</evidence>
<dbReference type="EMBL" id="AY517480">
    <property type="protein sequence ID" value="AAT46517.1"/>
    <property type="molecule type" value="Genomic_DNA"/>
</dbReference>
<sequence length="181" mass="21623">MIVVLVLINEVRNYRLLRKSIFLYECCNVKFYRYRGKKDDDNAITITSFFGNGIVLLSDSVSNSVIYHELGHLRQKKELYLFLITFAAAFAIAFSYDVVLLILLLLVYKMFFAHLEREADLYAYTIHNVKYNTQKATRPERKIARLKAWIFDLHPPDWVRTREEYYDRRKNIICLFLEDVF</sequence>
<dbReference type="AlphaFoldDB" id="Q6H0X7"/>
<feature type="transmembrane region" description="Helical" evidence="1">
    <location>
        <begin position="79"/>
        <end position="108"/>
    </location>
</feature>
<geneLocation type="plasmid" evidence="2">
    <name>pTC</name>
</geneLocation>
<accession>Q6H0X7</accession>
<evidence type="ECO:0000313" key="2">
    <source>
        <dbReference type="EMBL" id="AAT46517.1"/>
    </source>
</evidence>
<name>Q6H0X7_9CREN</name>
<evidence type="ECO:0008006" key="3">
    <source>
        <dbReference type="Google" id="ProtNLM"/>
    </source>
</evidence>
<keyword evidence="1" id="KW-1133">Transmembrane helix</keyword>
<keyword evidence="1" id="KW-0472">Membrane</keyword>
<reference evidence="2" key="1">
    <citation type="submission" date="2004-01" db="EMBL/GenBank/DDBJ databases">
        <title>Plasmid pTC and its variants of hyperthermoacidophilic archaeon Sulfolobus tengchongensis.</title>
        <authorList>
            <person name="Xiang X."/>
            <person name="Huang L."/>
        </authorList>
    </citation>
    <scope>NUCLEOTIDE SEQUENCE</scope>
    <source>
        <plasmid evidence="2">pTC</plasmid>
    </source>
</reference>
<keyword evidence="1" id="KW-0812">Transmembrane</keyword>
<keyword evidence="2" id="KW-0614">Plasmid</keyword>
<organism evidence="2">
    <name type="scientific">Sulfolobus tengchongensis</name>
    <dbReference type="NCBI Taxonomy" id="207809"/>
    <lineage>
        <taxon>Archaea</taxon>
        <taxon>Thermoproteota</taxon>
        <taxon>Thermoprotei</taxon>
        <taxon>Sulfolobales</taxon>
        <taxon>Sulfolobaceae</taxon>
        <taxon>Sulfolobus</taxon>
    </lineage>
</organism>
<feature type="transmembrane region" description="Helical" evidence="1">
    <location>
        <begin position="43"/>
        <end position="67"/>
    </location>
</feature>